<protein>
    <submittedName>
        <fullName evidence="2">Uncharacterized protein</fullName>
    </submittedName>
</protein>
<dbReference type="EMBL" id="QFXE01000001">
    <property type="protein sequence ID" value="RDH88402.1"/>
    <property type="molecule type" value="Genomic_DNA"/>
</dbReference>
<gene>
    <name evidence="2" type="ORF">DIZ78_00210</name>
</gene>
<sequence length="339" mass="38194">MSTRNGHDNPTEADTMDAAVLGRYLSQDDPVVWIGRRTLLLATLACALYLLLAVAIPNSPGAWYPYVAWAFPDLAAFEAYIQEFLVVDLATRLNRLMLITYMALFTAMWWVYFQSKLQVSNGQSHPYPQLEVQTLRRLLGFTSVHWDESAVNNAELVASYRNKGTAGMQVLAILIAVSLLIFDEIGDIWGSDKAASLWQHDILWAGMLAAAMAFVCFVLCVDAFDTMFNQFRTHNVRNVLVNYFYRYTINPRYIATASLLVSMVLLLAFYSEVLSAFAIGCIVIFGYGFWFPDIRAACQPFFDTPPGKPRYRHRGKLATAILLAPFVWQIVVIAWSAHA</sequence>
<evidence type="ECO:0000256" key="1">
    <source>
        <dbReference type="SAM" id="Phobius"/>
    </source>
</evidence>
<feature type="transmembrane region" description="Helical" evidence="1">
    <location>
        <begin position="317"/>
        <end position="337"/>
    </location>
</feature>
<comment type="caution">
    <text evidence="2">The sequence shown here is derived from an EMBL/GenBank/DDBJ whole genome shotgun (WGS) entry which is preliminary data.</text>
</comment>
<keyword evidence="3" id="KW-1185">Reference proteome</keyword>
<name>A0A370DVD5_9GAMM</name>
<feature type="transmembrane region" description="Helical" evidence="1">
    <location>
        <begin position="166"/>
        <end position="182"/>
    </location>
</feature>
<keyword evidence="1" id="KW-1133">Transmembrane helix</keyword>
<evidence type="ECO:0000313" key="2">
    <source>
        <dbReference type="EMBL" id="RDH88402.1"/>
    </source>
</evidence>
<proteinExistence type="predicted"/>
<keyword evidence="1" id="KW-0812">Transmembrane</keyword>
<accession>A0A370DVD5</accession>
<feature type="transmembrane region" description="Helical" evidence="1">
    <location>
        <begin position="38"/>
        <end position="56"/>
    </location>
</feature>
<feature type="transmembrane region" description="Helical" evidence="1">
    <location>
        <begin position="253"/>
        <end position="270"/>
    </location>
</feature>
<dbReference type="AlphaFoldDB" id="A0A370DVD5"/>
<reference evidence="2 3" key="1">
    <citation type="journal article" date="2018" name="ISME J.">
        <title>Endosymbiont genomes yield clues of tubeworm success.</title>
        <authorList>
            <person name="Li Y."/>
            <person name="Liles M.R."/>
            <person name="Halanych K.M."/>
        </authorList>
    </citation>
    <scope>NUCLEOTIDE SEQUENCE [LARGE SCALE GENOMIC DNA]</scope>
    <source>
        <strain evidence="2">A1462</strain>
    </source>
</reference>
<feature type="transmembrane region" description="Helical" evidence="1">
    <location>
        <begin position="202"/>
        <end position="224"/>
    </location>
</feature>
<feature type="transmembrane region" description="Helical" evidence="1">
    <location>
        <begin position="93"/>
        <end position="113"/>
    </location>
</feature>
<dbReference type="Proteomes" id="UP000254771">
    <property type="component" value="Unassembled WGS sequence"/>
</dbReference>
<keyword evidence="1" id="KW-0472">Membrane</keyword>
<feature type="transmembrane region" description="Helical" evidence="1">
    <location>
        <begin position="276"/>
        <end position="296"/>
    </location>
</feature>
<evidence type="ECO:0000313" key="3">
    <source>
        <dbReference type="Proteomes" id="UP000254771"/>
    </source>
</evidence>
<organism evidence="2 3">
    <name type="scientific">endosymbiont of Escarpia spicata</name>
    <dbReference type="NCBI Taxonomy" id="2200908"/>
    <lineage>
        <taxon>Bacteria</taxon>
        <taxon>Pseudomonadati</taxon>
        <taxon>Pseudomonadota</taxon>
        <taxon>Gammaproteobacteria</taxon>
        <taxon>sulfur-oxidizing symbionts</taxon>
    </lineage>
</organism>